<dbReference type="Proteomes" id="UP000182227">
    <property type="component" value="Unassembled WGS sequence"/>
</dbReference>
<proteinExistence type="predicted"/>
<organism evidence="1 2">
    <name type="scientific">Mycolicibacterium conceptionense</name>
    <dbReference type="NCBI Taxonomy" id="451644"/>
    <lineage>
        <taxon>Bacteria</taxon>
        <taxon>Bacillati</taxon>
        <taxon>Actinomycetota</taxon>
        <taxon>Actinomycetes</taxon>
        <taxon>Mycobacteriales</taxon>
        <taxon>Mycobacteriaceae</taxon>
        <taxon>Mycolicibacterium</taxon>
    </lineage>
</organism>
<protein>
    <submittedName>
        <fullName evidence="1">FeS assembly protein SufD</fullName>
    </submittedName>
</protein>
<dbReference type="EMBL" id="CTEF01000002">
    <property type="protein sequence ID" value="CQD14288.1"/>
    <property type="molecule type" value="Genomic_DNA"/>
</dbReference>
<sequence>MSSNLTEAAESVAANSGSTLAAANKGELFASFDVNAFEVPGGRDELWRFTPLKRLRGLHDAPPLPTAKPASR</sequence>
<gene>
    <name evidence="1" type="primary">sufD</name>
    <name evidence="1" type="ORF">BN970_02889</name>
</gene>
<dbReference type="AlphaFoldDB" id="A0A0U1DEH3"/>
<name>A0A0U1DEH3_9MYCO</name>
<reference evidence="1 2" key="1">
    <citation type="submission" date="2015-03" db="EMBL/GenBank/DDBJ databases">
        <authorList>
            <person name="Murphy D."/>
        </authorList>
    </citation>
    <scope>NUCLEOTIDE SEQUENCE [LARGE SCALE GENOMIC DNA]</scope>
    <source>
        <strain evidence="1 2">D16</strain>
    </source>
</reference>
<evidence type="ECO:0000313" key="1">
    <source>
        <dbReference type="EMBL" id="CQD14288.1"/>
    </source>
</evidence>
<accession>A0A0U1DEH3</accession>
<evidence type="ECO:0000313" key="2">
    <source>
        <dbReference type="Proteomes" id="UP000182227"/>
    </source>
</evidence>